<dbReference type="InterPro" id="IPR000847">
    <property type="entry name" value="LysR_HTH_N"/>
</dbReference>
<keyword evidence="5" id="KW-0804">Transcription</keyword>
<evidence type="ECO:0000256" key="5">
    <source>
        <dbReference type="ARBA" id="ARBA00023163"/>
    </source>
</evidence>
<dbReference type="InterPro" id="IPR036388">
    <property type="entry name" value="WH-like_DNA-bd_sf"/>
</dbReference>
<keyword evidence="3" id="KW-0238">DNA-binding</keyword>
<evidence type="ECO:0000256" key="1">
    <source>
        <dbReference type="ARBA" id="ARBA00009437"/>
    </source>
</evidence>
<dbReference type="PANTHER" id="PTHR30346">
    <property type="entry name" value="TRANSCRIPTIONAL DUAL REGULATOR HCAR-RELATED"/>
    <property type="match status" value="1"/>
</dbReference>
<dbReference type="SUPFAM" id="SSF46785">
    <property type="entry name" value="Winged helix' DNA-binding domain"/>
    <property type="match status" value="1"/>
</dbReference>
<dbReference type="GO" id="GO:0003677">
    <property type="term" value="F:DNA binding"/>
    <property type="evidence" value="ECO:0007669"/>
    <property type="project" value="UniProtKB-KW"/>
</dbReference>
<dbReference type="Proteomes" id="UP000503540">
    <property type="component" value="Chromosome"/>
</dbReference>
<protein>
    <submittedName>
        <fullName evidence="7">LysR family transcriptional regulator</fullName>
    </submittedName>
</protein>
<dbReference type="PRINTS" id="PR00039">
    <property type="entry name" value="HTHLYSR"/>
</dbReference>
<dbReference type="EMBL" id="CP046172">
    <property type="protein sequence ID" value="QIS16900.1"/>
    <property type="molecule type" value="Genomic_DNA"/>
</dbReference>
<dbReference type="PANTHER" id="PTHR30346:SF0">
    <property type="entry name" value="HCA OPERON TRANSCRIPTIONAL ACTIVATOR HCAR"/>
    <property type="match status" value="1"/>
</dbReference>
<reference evidence="7 8" key="1">
    <citation type="journal article" date="2019" name="ACS Chem. Biol.">
        <title>Identification and Mobilization of a Cryptic Antibiotic Biosynthesis Gene Locus from a Human-Pathogenic Nocardia Isolate.</title>
        <authorList>
            <person name="Herisse M."/>
            <person name="Ishida K."/>
            <person name="Porter J.L."/>
            <person name="Howden B."/>
            <person name="Hertweck C."/>
            <person name="Stinear T.P."/>
            <person name="Pidot S.J."/>
        </authorList>
    </citation>
    <scope>NUCLEOTIDE SEQUENCE [LARGE SCALE GENOMIC DNA]</scope>
    <source>
        <strain evidence="7 8">AUSMDU00012717</strain>
    </source>
</reference>
<evidence type="ECO:0000259" key="6">
    <source>
        <dbReference type="PROSITE" id="PS50931"/>
    </source>
</evidence>
<organism evidence="7 8">
    <name type="scientific">Nocardia arthritidis</name>
    <dbReference type="NCBI Taxonomy" id="228602"/>
    <lineage>
        <taxon>Bacteria</taxon>
        <taxon>Bacillati</taxon>
        <taxon>Actinomycetota</taxon>
        <taxon>Actinomycetes</taxon>
        <taxon>Mycobacteriales</taxon>
        <taxon>Nocardiaceae</taxon>
        <taxon>Nocardia</taxon>
    </lineage>
</organism>
<sequence>MADVEIHHLRYFLAVARELNFTRAAQEFHMAVPPLSQRIKALEAELGQQLFDRSTHHVRLTPAGERLLPWARQLIADFDALPCPPAPPPTRRRISHAWPYRRLSTARCAASWRPPRPMPVSTSTYPR</sequence>
<evidence type="ECO:0000256" key="4">
    <source>
        <dbReference type="ARBA" id="ARBA00023159"/>
    </source>
</evidence>
<keyword evidence="2" id="KW-0805">Transcription regulation</keyword>
<keyword evidence="4" id="KW-0010">Activator</keyword>
<dbReference type="Pfam" id="PF00126">
    <property type="entry name" value="HTH_1"/>
    <property type="match status" value="1"/>
</dbReference>
<dbReference type="AlphaFoldDB" id="A0A6G9YUR7"/>
<evidence type="ECO:0000313" key="7">
    <source>
        <dbReference type="EMBL" id="QIS16900.1"/>
    </source>
</evidence>
<keyword evidence="8" id="KW-1185">Reference proteome</keyword>
<dbReference type="GO" id="GO:0032993">
    <property type="term" value="C:protein-DNA complex"/>
    <property type="evidence" value="ECO:0007669"/>
    <property type="project" value="TreeGrafter"/>
</dbReference>
<evidence type="ECO:0000313" key="8">
    <source>
        <dbReference type="Proteomes" id="UP000503540"/>
    </source>
</evidence>
<evidence type="ECO:0000256" key="2">
    <source>
        <dbReference type="ARBA" id="ARBA00023015"/>
    </source>
</evidence>
<gene>
    <name evidence="7" type="ORF">F5544_15660</name>
</gene>
<feature type="domain" description="HTH lysR-type" evidence="6">
    <location>
        <begin position="4"/>
        <end position="61"/>
    </location>
</feature>
<dbReference type="Gene3D" id="1.10.10.10">
    <property type="entry name" value="Winged helix-like DNA-binding domain superfamily/Winged helix DNA-binding domain"/>
    <property type="match status" value="1"/>
</dbReference>
<proteinExistence type="inferred from homology"/>
<comment type="similarity">
    <text evidence="1">Belongs to the LysR transcriptional regulatory family.</text>
</comment>
<evidence type="ECO:0000256" key="3">
    <source>
        <dbReference type="ARBA" id="ARBA00023125"/>
    </source>
</evidence>
<dbReference type="FunFam" id="1.10.10.10:FF:000001">
    <property type="entry name" value="LysR family transcriptional regulator"/>
    <property type="match status" value="1"/>
</dbReference>
<dbReference type="GO" id="GO:0003700">
    <property type="term" value="F:DNA-binding transcription factor activity"/>
    <property type="evidence" value="ECO:0007669"/>
    <property type="project" value="InterPro"/>
</dbReference>
<name>A0A6G9YUR7_9NOCA</name>
<dbReference type="KEGG" id="nah:F5544_15660"/>
<accession>A0A6G9YUR7</accession>
<dbReference type="PROSITE" id="PS50931">
    <property type="entry name" value="HTH_LYSR"/>
    <property type="match status" value="1"/>
</dbReference>
<dbReference type="InterPro" id="IPR036390">
    <property type="entry name" value="WH_DNA-bd_sf"/>
</dbReference>